<evidence type="ECO:0000313" key="2">
    <source>
        <dbReference type="EMBL" id="RHD78872.1"/>
    </source>
</evidence>
<dbReference type="Proteomes" id="UP000408523">
    <property type="component" value="Unassembled WGS sequence"/>
</dbReference>
<evidence type="ECO:0000313" key="4">
    <source>
        <dbReference type="Proteomes" id="UP000261003"/>
    </source>
</evidence>
<dbReference type="Proteomes" id="UP000261003">
    <property type="component" value="Unassembled WGS sequence"/>
</dbReference>
<dbReference type="EMBL" id="RWHZ01000022">
    <property type="protein sequence ID" value="TSE48802.1"/>
    <property type="molecule type" value="Genomic_DNA"/>
</dbReference>
<sequence>MQENKRNKETSLFKKPQGFRTVRIHFTAEAIEWLGGTTKDDDGNTIGNHTLFYDLLSRMRLSPGRGDSFRRPQELQPGQFQFSETRLAEEWNIGRKRIRNLLATMEKLGMIAVDASKTASVASMTCVEEWTDFQNFHVVNLCNPALNGIRTASERPLNGILSGSGGTPQER</sequence>
<protein>
    <submittedName>
        <fullName evidence="3">Uncharacterized protein</fullName>
    </submittedName>
</protein>
<reference evidence="4 5" key="1">
    <citation type="submission" date="2018-08" db="EMBL/GenBank/DDBJ databases">
        <title>A genome reference for cultivated species of the human gut microbiota.</title>
        <authorList>
            <person name="Zou Y."/>
            <person name="Xue W."/>
            <person name="Luo G."/>
        </authorList>
    </citation>
    <scope>NUCLEOTIDE SEQUENCE [LARGE SCALE GENOMIC DNA]</scope>
    <source>
        <strain evidence="2 5">AM30-40</strain>
        <strain evidence="1 4">OM08-13BH</strain>
    </source>
</reference>
<dbReference type="Proteomes" id="UP000283429">
    <property type="component" value="Unassembled WGS sequence"/>
</dbReference>
<proteinExistence type="predicted"/>
<dbReference type="AlphaFoldDB" id="A0A396F335"/>
<dbReference type="RefSeq" id="WP_005942618.1">
    <property type="nucleotide sequence ID" value="NZ_CAXKYE010000037.1"/>
</dbReference>
<organism evidence="3 6">
    <name type="scientific">Phocaeicola vulgatus</name>
    <name type="common">Bacteroides vulgatus</name>
    <dbReference type="NCBI Taxonomy" id="821"/>
    <lineage>
        <taxon>Bacteria</taxon>
        <taxon>Pseudomonadati</taxon>
        <taxon>Bacteroidota</taxon>
        <taxon>Bacteroidia</taxon>
        <taxon>Bacteroidales</taxon>
        <taxon>Bacteroidaceae</taxon>
        <taxon>Phocaeicola</taxon>
    </lineage>
</organism>
<reference evidence="3 6" key="2">
    <citation type="journal article" date="2019" name="Nat. Commun.">
        <title>Gram positive-like bacteriocins with broad spectrum anti-Bacteroidales activity encoded on mobile elements of the human gut microbiota.</title>
        <authorList>
            <person name="Bechon N."/>
            <person name="Coyne M.J.Jr."/>
            <person name="Laclare-Mceneany V."/>
            <person name="Chatzidaki-Livanis M."/>
            <person name="Ghigo J.-M."/>
            <person name="Comstock L.E."/>
        </authorList>
    </citation>
    <scope>NUCLEOTIDE SEQUENCE [LARGE SCALE GENOMIC DNA]</scope>
    <source>
        <strain evidence="3 6">CL01T12C17</strain>
    </source>
</reference>
<gene>
    <name evidence="2" type="ORF">DW783_12970</name>
    <name evidence="1" type="ORF">DXC16_15840</name>
    <name evidence="3" type="ORF">EH214_01957</name>
</gene>
<accession>A0A396F335</accession>
<evidence type="ECO:0000313" key="6">
    <source>
        <dbReference type="Proteomes" id="UP000408523"/>
    </source>
</evidence>
<dbReference type="GeneID" id="60061228"/>
<name>A0A396F335_PHOVU</name>
<dbReference type="EMBL" id="QSTG01000029">
    <property type="protein sequence ID" value="RGM41949.1"/>
    <property type="molecule type" value="Genomic_DNA"/>
</dbReference>
<comment type="caution">
    <text evidence="3">The sequence shown here is derived from an EMBL/GenBank/DDBJ whole genome shotgun (WGS) entry which is preliminary data.</text>
</comment>
<evidence type="ECO:0000313" key="1">
    <source>
        <dbReference type="EMBL" id="RGM41949.1"/>
    </source>
</evidence>
<evidence type="ECO:0000313" key="3">
    <source>
        <dbReference type="EMBL" id="TSE48802.1"/>
    </source>
</evidence>
<evidence type="ECO:0000313" key="5">
    <source>
        <dbReference type="Proteomes" id="UP000283429"/>
    </source>
</evidence>
<dbReference type="EMBL" id="QSJM01000037">
    <property type="protein sequence ID" value="RHD78872.1"/>
    <property type="molecule type" value="Genomic_DNA"/>
</dbReference>